<feature type="region of interest" description="Disordered" evidence="1">
    <location>
        <begin position="152"/>
        <end position="172"/>
    </location>
</feature>
<protein>
    <recommendedName>
        <fullName evidence="4">DUF4280 domain-containing protein</fullName>
    </recommendedName>
</protein>
<dbReference type="RefSeq" id="WP_074232219.1">
    <property type="nucleotide sequence ID" value="NZ_FSRQ01000006.1"/>
</dbReference>
<evidence type="ECO:0000313" key="2">
    <source>
        <dbReference type="EMBL" id="SIO39023.1"/>
    </source>
</evidence>
<proteinExistence type="predicted"/>
<dbReference type="OrthoDB" id="882303at2"/>
<accession>A0A1N6J472</accession>
<evidence type="ECO:0000313" key="3">
    <source>
        <dbReference type="Proteomes" id="UP000184782"/>
    </source>
</evidence>
<dbReference type="STRING" id="59733.SAMN05421769_4067"/>
<reference evidence="3" key="1">
    <citation type="submission" date="2016-12" db="EMBL/GenBank/DDBJ databases">
        <authorList>
            <person name="Varghese N."/>
            <person name="Submissions S."/>
        </authorList>
    </citation>
    <scope>NUCLEOTIDE SEQUENCE [LARGE SCALE GENOMIC DNA]</scope>
    <source>
        <strain evidence="3">DSM 16779</strain>
    </source>
</reference>
<dbReference type="EMBL" id="FSRQ01000006">
    <property type="protein sequence ID" value="SIO39023.1"/>
    <property type="molecule type" value="Genomic_DNA"/>
</dbReference>
<organism evidence="2 3">
    <name type="scientific">Chryseobacterium scophthalmum</name>
    <dbReference type="NCBI Taxonomy" id="59733"/>
    <lineage>
        <taxon>Bacteria</taxon>
        <taxon>Pseudomonadati</taxon>
        <taxon>Bacteroidota</taxon>
        <taxon>Flavobacteriia</taxon>
        <taxon>Flavobacteriales</taxon>
        <taxon>Weeksellaceae</taxon>
        <taxon>Chryseobacterium group</taxon>
        <taxon>Chryseobacterium</taxon>
    </lineage>
</organism>
<dbReference type="Pfam" id="PF14107">
    <property type="entry name" value="DUF4280"/>
    <property type="match status" value="1"/>
</dbReference>
<evidence type="ECO:0008006" key="4">
    <source>
        <dbReference type="Google" id="ProtNLM"/>
    </source>
</evidence>
<sequence>MAEKHIVVQGAMCKCQFGQAPDNLKVLSHEKEYANDKSAAKKLIVTTKEIGAATFEKNTFGNCTKMGSPPPPCKVMVTEWQNFYDKVQLSNGGYIILEDSKAVCAIAGTPCIEIIDHGQRAEASQQNFKNADQDVQQQINPLMNSEDMFTEEPTHEGFESGQIVAQEESLKI</sequence>
<dbReference type="InterPro" id="IPR025460">
    <property type="entry name" value="DUF4280"/>
</dbReference>
<dbReference type="AlphaFoldDB" id="A0A1N6J472"/>
<gene>
    <name evidence="2" type="ORF">SAMN05421769_4067</name>
</gene>
<keyword evidence="3" id="KW-1185">Reference proteome</keyword>
<dbReference type="Proteomes" id="UP000184782">
    <property type="component" value="Unassembled WGS sequence"/>
</dbReference>
<evidence type="ECO:0000256" key="1">
    <source>
        <dbReference type="SAM" id="MobiDB-lite"/>
    </source>
</evidence>
<name>A0A1N6J472_9FLAO</name>